<proteinExistence type="predicted"/>
<dbReference type="AlphaFoldDB" id="A0A0A9F6X1"/>
<name>A0A0A9F6X1_ARUDO</name>
<reference evidence="1" key="1">
    <citation type="submission" date="2014-09" db="EMBL/GenBank/DDBJ databases">
        <authorList>
            <person name="Magalhaes I.L.F."/>
            <person name="Oliveira U."/>
            <person name="Santos F.R."/>
            <person name="Vidigal T.H.D.A."/>
            <person name="Brescovit A.D."/>
            <person name="Santos A.J."/>
        </authorList>
    </citation>
    <scope>NUCLEOTIDE SEQUENCE</scope>
    <source>
        <tissue evidence="1">Shoot tissue taken approximately 20 cm above the soil surface</tissue>
    </source>
</reference>
<reference evidence="1" key="2">
    <citation type="journal article" date="2015" name="Data Brief">
        <title>Shoot transcriptome of the giant reed, Arundo donax.</title>
        <authorList>
            <person name="Barrero R.A."/>
            <person name="Guerrero F.D."/>
            <person name="Moolhuijzen P."/>
            <person name="Goolsby J.A."/>
            <person name="Tidwell J."/>
            <person name="Bellgard S.E."/>
            <person name="Bellgard M.I."/>
        </authorList>
    </citation>
    <scope>NUCLEOTIDE SEQUENCE</scope>
    <source>
        <tissue evidence="1">Shoot tissue taken approximately 20 cm above the soil surface</tissue>
    </source>
</reference>
<sequence>MGDHFDAPSSSSTMKGRVTLCIARAQEVLGLAVDQCCAHQERLAVAAGCDDMEDRVRPVGVHPRRRRLGILDIDDDLRH</sequence>
<protein>
    <submittedName>
        <fullName evidence="1">Uncharacterized protein</fullName>
    </submittedName>
</protein>
<evidence type="ECO:0000313" key="1">
    <source>
        <dbReference type="EMBL" id="JAE08775.1"/>
    </source>
</evidence>
<organism evidence="1">
    <name type="scientific">Arundo donax</name>
    <name type="common">Giant reed</name>
    <name type="synonym">Donax arundinaceus</name>
    <dbReference type="NCBI Taxonomy" id="35708"/>
    <lineage>
        <taxon>Eukaryota</taxon>
        <taxon>Viridiplantae</taxon>
        <taxon>Streptophyta</taxon>
        <taxon>Embryophyta</taxon>
        <taxon>Tracheophyta</taxon>
        <taxon>Spermatophyta</taxon>
        <taxon>Magnoliopsida</taxon>
        <taxon>Liliopsida</taxon>
        <taxon>Poales</taxon>
        <taxon>Poaceae</taxon>
        <taxon>PACMAD clade</taxon>
        <taxon>Arundinoideae</taxon>
        <taxon>Arundineae</taxon>
        <taxon>Arundo</taxon>
    </lineage>
</organism>
<dbReference type="EMBL" id="GBRH01189121">
    <property type="protein sequence ID" value="JAE08775.1"/>
    <property type="molecule type" value="Transcribed_RNA"/>
</dbReference>
<accession>A0A0A9F6X1</accession>